<sequence>MLSPNEFTVGTLGSAEPLSLILPRTKYEATMLVGYVDKAPAAVFLSGQFAFQYLLSTGNDNLGGLIVPGVRVEVSESSVFDPNQTSAPFGAVIRTDTRLVIRAKSEHAFGGSSSVTLHDELASAGELYAAFTKWQIVIGEGQAKRVLWQSPDESENR</sequence>
<name>A0A4R2B0G3_9HYPH</name>
<organism evidence="1 2">
    <name type="scientific">Sinorhizobium americanum</name>
    <dbReference type="NCBI Taxonomy" id="194963"/>
    <lineage>
        <taxon>Bacteria</taxon>
        <taxon>Pseudomonadati</taxon>
        <taxon>Pseudomonadota</taxon>
        <taxon>Alphaproteobacteria</taxon>
        <taxon>Hyphomicrobiales</taxon>
        <taxon>Rhizobiaceae</taxon>
        <taxon>Sinorhizobium/Ensifer group</taxon>
        <taxon>Sinorhizobium</taxon>
    </lineage>
</organism>
<dbReference type="Proteomes" id="UP000295043">
    <property type="component" value="Unassembled WGS sequence"/>
</dbReference>
<dbReference type="RefSeq" id="WP_132081025.1">
    <property type="nucleotide sequence ID" value="NZ_SLVU01000029.1"/>
</dbReference>
<evidence type="ECO:0000313" key="1">
    <source>
        <dbReference type="EMBL" id="TCN19811.1"/>
    </source>
</evidence>
<reference evidence="1 2" key="1">
    <citation type="submission" date="2019-03" db="EMBL/GenBank/DDBJ databases">
        <title>Genomic Encyclopedia of Type Strains, Phase IV (KMG-V): Genome sequencing to study the core and pangenomes of soil and plant-associated prokaryotes.</title>
        <authorList>
            <person name="Whitman W."/>
        </authorList>
    </citation>
    <scope>NUCLEOTIDE SEQUENCE [LARGE SCALE GENOMIC DNA]</scope>
    <source>
        <strain evidence="1 2">23C40</strain>
    </source>
</reference>
<evidence type="ECO:0000313" key="2">
    <source>
        <dbReference type="Proteomes" id="UP000295043"/>
    </source>
</evidence>
<accession>A0A4R2B0G3</accession>
<protein>
    <submittedName>
        <fullName evidence="1">Uncharacterized protein</fullName>
    </submittedName>
</protein>
<comment type="caution">
    <text evidence="1">The sequence shown here is derived from an EMBL/GenBank/DDBJ whole genome shotgun (WGS) entry which is preliminary data.</text>
</comment>
<dbReference type="EMBL" id="SLVU01000029">
    <property type="protein sequence ID" value="TCN19811.1"/>
    <property type="molecule type" value="Genomic_DNA"/>
</dbReference>
<gene>
    <name evidence="1" type="ORF">EV184_12940</name>
</gene>
<proteinExistence type="predicted"/>
<dbReference type="AlphaFoldDB" id="A0A4R2B0G3"/>